<dbReference type="InterPro" id="IPR043380">
    <property type="entry name" value="Gcl-like"/>
</dbReference>
<dbReference type="PANTHER" id="PTHR23231:SF17">
    <property type="entry name" value="BTB DOMAIN-CONTAINING PROTEIN"/>
    <property type="match status" value="1"/>
</dbReference>
<organism evidence="3 4">
    <name type="scientific">Halocaridina rubra</name>
    <name type="common">Hawaiian red shrimp</name>
    <dbReference type="NCBI Taxonomy" id="373956"/>
    <lineage>
        <taxon>Eukaryota</taxon>
        <taxon>Metazoa</taxon>
        <taxon>Ecdysozoa</taxon>
        <taxon>Arthropoda</taxon>
        <taxon>Crustacea</taxon>
        <taxon>Multicrustacea</taxon>
        <taxon>Malacostraca</taxon>
        <taxon>Eumalacostraca</taxon>
        <taxon>Eucarida</taxon>
        <taxon>Decapoda</taxon>
        <taxon>Pleocyemata</taxon>
        <taxon>Caridea</taxon>
        <taxon>Atyoidea</taxon>
        <taxon>Atyidae</taxon>
        <taxon>Halocaridina</taxon>
    </lineage>
</organism>
<feature type="non-terminal residue" evidence="3">
    <location>
        <position position="1"/>
    </location>
</feature>
<dbReference type="EMBL" id="JAXCGZ010023012">
    <property type="protein sequence ID" value="KAK7018822.1"/>
    <property type="molecule type" value="Genomic_DNA"/>
</dbReference>
<keyword evidence="4" id="KW-1185">Reference proteome</keyword>
<reference evidence="3 4" key="1">
    <citation type="submission" date="2023-11" db="EMBL/GenBank/DDBJ databases">
        <title>Halocaridina rubra genome assembly.</title>
        <authorList>
            <person name="Smith C."/>
        </authorList>
    </citation>
    <scope>NUCLEOTIDE SEQUENCE [LARGE SCALE GENOMIC DNA]</scope>
    <source>
        <strain evidence="3">EP-1</strain>
        <tissue evidence="3">Whole</tissue>
    </source>
</reference>
<evidence type="ECO:0000313" key="4">
    <source>
        <dbReference type="Proteomes" id="UP001381693"/>
    </source>
</evidence>
<accession>A0AAN8WIT7</accession>
<dbReference type="Proteomes" id="UP001381693">
    <property type="component" value="Unassembled WGS sequence"/>
</dbReference>
<dbReference type="GO" id="GO:0007281">
    <property type="term" value="P:germ cell development"/>
    <property type="evidence" value="ECO:0007669"/>
    <property type="project" value="InterPro"/>
</dbReference>
<comment type="caution">
    <text evidence="3">The sequence shown here is derived from an EMBL/GenBank/DDBJ whole genome shotgun (WGS) entry which is preliminary data.</text>
</comment>
<feature type="region of interest" description="Disordered" evidence="2">
    <location>
        <begin position="135"/>
        <end position="156"/>
    </location>
</feature>
<evidence type="ECO:0000256" key="2">
    <source>
        <dbReference type="SAM" id="MobiDB-lite"/>
    </source>
</evidence>
<evidence type="ECO:0000256" key="1">
    <source>
        <dbReference type="ARBA" id="ARBA00022473"/>
    </source>
</evidence>
<dbReference type="PANTHER" id="PTHR23231">
    <property type="entry name" value="GERM CELL-LESS PROTEIN"/>
    <property type="match status" value="1"/>
</dbReference>
<gene>
    <name evidence="3" type="primary">GMCL1</name>
    <name evidence="3" type="ORF">SK128_024800</name>
</gene>
<dbReference type="AlphaFoldDB" id="A0AAN8WIT7"/>
<protein>
    <submittedName>
        <fullName evidence="3">Germ cell-less protein-like 1</fullName>
    </submittedName>
</protein>
<name>A0AAN8WIT7_HALRR</name>
<proteinExistence type="predicted"/>
<evidence type="ECO:0000313" key="3">
    <source>
        <dbReference type="EMBL" id="KAK7018822.1"/>
    </source>
</evidence>
<keyword evidence="1" id="KW-0217">Developmental protein</keyword>
<sequence length="156" mass="17317">PSDVSEEEFDRSCTRCGRVLANSGQHIWRWTGYNFGLDLVMTHDGASLRLKRNHRTENIASIAQPARRNIMYRITVASLDEQKQVIYTKTSGVQSIVLAKNEEVRVMLLDGEVKYPLLLSANFLITTNQPLVTHNGNGSPVGCMPVPESSAGTSRD</sequence>